<feature type="transmembrane region" description="Helical" evidence="6">
    <location>
        <begin position="20"/>
        <end position="44"/>
    </location>
</feature>
<dbReference type="PANTHER" id="PTHR30572:SF18">
    <property type="entry name" value="ABC-TYPE MACROLIDE FAMILY EXPORT SYSTEM PERMEASE COMPONENT 2"/>
    <property type="match status" value="1"/>
</dbReference>
<sequence>MFGYYLKLALISLRKTPFLSLLMIATIAIGIGAAMTTYTVSYLLEKDPIPTKSERLFNVRLNSFGPDKPFNISQGKEVPPSILTYQDAVNLQNAQQGVRQTPLGSFKMMTRGVEQPVTDAKMTAIRSAYRDMFSMFEVPFKFGSAWDETADRDGLQVAVISSELNEKLFNGENSVGRSLLIGEYQYQIVGVTDNWYPVPKFFDYRTRAYNKPRDIIIPFQSQINNALWTSSDVSFLCWKEPTDESFSAILASECVWVSYWVELDSAQAKDRYVEFLVNYSNEQRQYGRFLRDPLHQLLNVRENLVDRKIIKDDGNVAVWLAFAFLVVCLLNCMAMMVAKFHTKTGEVGLRRAVGASKQDIIAQFTVETCIIGLLGGLLGLLFAQIGLEFTAQLYSHLYAEMLEMTLGIVIMTVLLAVACAMAFGLVPTIQAASVQPSSQLKSL</sequence>
<keyword evidence="3 6" id="KW-0812">Transmembrane</keyword>
<dbReference type="Proteomes" id="UP000228621">
    <property type="component" value="Unassembled WGS sequence"/>
</dbReference>
<evidence type="ECO:0008006" key="11">
    <source>
        <dbReference type="Google" id="ProtNLM"/>
    </source>
</evidence>
<dbReference type="GO" id="GO:0022857">
    <property type="term" value="F:transmembrane transporter activity"/>
    <property type="evidence" value="ECO:0007669"/>
    <property type="project" value="TreeGrafter"/>
</dbReference>
<feature type="domain" description="MacB-like periplasmic core" evidence="8">
    <location>
        <begin position="20"/>
        <end position="222"/>
    </location>
</feature>
<proteinExistence type="predicted"/>
<comment type="subcellular location">
    <subcellularLocation>
        <location evidence="1">Cell membrane</location>
        <topology evidence="1">Multi-pass membrane protein</topology>
    </subcellularLocation>
</comment>
<evidence type="ECO:0000256" key="5">
    <source>
        <dbReference type="ARBA" id="ARBA00023136"/>
    </source>
</evidence>
<keyword evidence="4 6" id="KW-1133">Transmembrane helix</keyword>
<dbReference type="InterPro" id="IPR050250">
    <property type="entry name" value="Macrolide_Exporter_MacB"/>
</dbReference>
<dbReference type="InterPro" id="IPR025857">
    <property type="entry name" value="MacB_PCD"/>
</dbReference>
<feature type="domain" description="ABC3 transporter permease C-terminal" evidence="7">
    <location>
        <begin position="320"/>
        <end position="436"/>
    </location>
</feature>
<evidence type="ECO:0000256" key="6">
    <source>
        <dbReference type="SAM" id="Phobius"/>
    </source>
</evidence>
<organism evidence="9 10">
    <name type="scientific">Pseudoalteromonas piscicida</name>
    <dbReference type="NCBI Taxonomy" id="43662"/>
    <lineage>
        <taxon>Bacteria</taxon>
        <taxon>Pseudomonadati</taxon>
        <taxon>Pseudomonadota</taxon>
        <taxon>Gammaproteobacteria</taxon>
        <taxon>Alteromonadales</taxon>
        <taxon>Pseudoalteromonadaceae</taxon>
        <taxon>Pseudoalteromonas</taxon>
    </lineage>
</organism>
<evidence type="ECO:0000259" key="7">
    <source>
        <dbReference type="Pfam" id="PF02687"/>
    </source>
</evidence>
<dbReference type="RefSeq" id="WP_099642730.1">
    <property type="nucleotide sequence ID" value="NZ_NKHF01000062.1"/>
</dbReference>
<evidence type="ECO:0000256" key="1">
    <source>
        <dbReference type="ARBA" id="ARBA00004651"/>
    </source>
</evidence>
<name>A0A2A5JP39_PSEO7</name>
<dbReference type="AlphaFoldDB" id="A0A2A5JP39"/>
<evidence type="ECO:0000256" key="3">
    <source>
        <dbReference type="ARBA" id="ARBA00022692"/>
    </source>
</evidence>
<evidence type="ECO:0000313" key="9">
    <source>
        <dbReference type="EMBL" id="PCK31212.1"/>
    </source>
</evidence>
<dbReference type="Pfam" id="PF12704">
    <property type="entry name" value="MacB_PCD"/>
    <property type="match status" value="1"/>
</dbReference>
<dbReference type="EMBL" id="NKHF01000062">
    <property type="protein sequence ID" value="PCK31212.1"/>
    <property type="molecule type" value="Genomic_DNA"/>
</dbReference>
<accession>A0A2A5JP39</accession>
<evidence type="ECO:0000256" key="2">
    <source>
        <dbReference type="ARBA" id="ARBA00022475"/>
    </source>
</evidence>
<comment type="caution">
    <text evidence="9">The sequence shown here is derived from an EMBL/GenBank/DDBJ whole genome shotgun (WGS) entry which is preliminary data.</text>
</comment>
<evidence type="ECO:0000259" key="8">
    <source>
        <dbReference type="Pfam" id="PF12704"/>
    </source>
</evidence>
<feature type="transmembrane region" description="Helical" evidence="6">
    <location>
        <begin position="360"/>
        <end position="383"/>
    </location>
</feature>
<dbReference type="Pfam" id="PF02687">
    <property type="entry name" value="FtsX"/>
    <property type="match status" value="1"/>
</dbReference>
<dbReference type="GO" id="GO:0005886">
    <property type="term" value="C:plasma membrane"/>
    <property type="evidence" value="ECO:0007669"/>
    <property type="project" value="UniProtKB-SubCell"/>
</dbReference>
<dbReference type="InterPro" id="IPR003838">
    <property type="entry name" value="ABC3_permease_C"/>
</dbReference>
<reference evidence="10" key="1">
    <citation type="journal article" date="2019" name="Genome Announc.">
        <title>Draft Genome Sequence of Pseudoalteromonas piscicida Strain 36Y ROTHPW, an Hypersaline Seawater Isolate from the South Coast of Sonora, Mexico.</title>
        <authorList>
            <person name="Sanchez-Diaz R."/>
            <person name="Molina-Garza Z.J."/>
            <person name="Cruz-Suarez L.E."/>
            <person name="Selvin J."/>
            <person name="Kiran G.S."/>
            <person name="Ibarra-Gamez J.C."/>
            <person name="Gomez-Gil B."/>
            <person name="Galaviz-Silva L."/>
        </authorList>
    </citation>
    <scope>NUCLEOTIDE SEQUENCE [LARGE SCALE GENOMIC DNA]</scope>
    <source>
        <strain evidence="10">36Y_RITHPW</strain>
    </source>
</reference>
<feature type="transmembrane region" description="Helical" evidence="6">
    <location>
        <begin position="316"/>
        <end position="340"/>
    </location>
</feature>
<keyword evidence="5 6" id="KW-0472">Membrane</keyword>
<dbReference type="OrthoDB" id="8735006at2"/>
<keyword evidence="2" id="KW-1003">Cell membrane</keyword>
<evidence type="ECO:0000313" key="10">
    <source>
        <dbReference type="Proteomes" id="UP000228621"/>
    </source>
</evidence>
<gene>
    <name evidence="9" type="ORF">CEX98_14240</name>
</gene>
<evidence type="ECO:0000256" key="4">
    <source>
        <dbReference type="ARBA" id="ARBA00022989"/>
    </source>
</evidence>
<dbReference type="PANTHER" id="PTHR30572">
    <property type="entry name" value="MEMBRANE COMPONENT OF TRANSPORTER-RELATED"/>
    <property type="match status" value="1"/>
</dbReference>
<feature type="transmembrane region" description="Helical" evidence="6">
    <location>
        <begin position="404"/>
        <end position="426"/>
    </location>
</feature>
<keyword evidence="10" id="KW-1185">Reference proteome</keyword>
<protein>
    <recommendedName>
        <fullName evidence="11">ABC transporter permease</fullName>
    </recommendedName>
</protein>